<dbReference type="Pfam" id="PF00072">
    <property type="entry name" value="Response_reg"/>
    <property type="match status" value="1"/>
</dbReference>
<dbReference type="Gene3D" id="3.40.50.2300">
    <property type="match status" value="1"/>
</dbReference>
<dbReference type="PANTHER" id="PTHR44591">
    <property type="entry name" value="STRESS RESPONSE REGULATOR PROTEIN 1"/>
    <property type="match status" value="1"/>
</dbReference>
<feature type="domain" description="Response regulatory" evidence="3">
    <location>
        <begin position="3"/>
        <end position="119"/>
    </location>
</feature>
<keyword evidence="1" id="KW-0597">Phosphoprotein</keyword>
<dbReference type="InterPro" id="IPR009875">
    <property type="entry name" value="PilZ_domain"/>
</dbReference>
<evidence type="ECO:0000256" key="1">
    <source>
        <dbReference type="ARBA" id="ARBA00022553"/>
    </source>
</evidence>
<reference evidence="4 5" key="1">
    <citation type="submission" date="2021-05" db="EMBL/GenBank/DDBJ databases">
        <title>The draft genome of Geobacter luticola JCM 17780.</title>
        <authorList>
            <person name="Xu Z."/>
            <person name="Masuda Y."/>
            <person name="Itoh H."/>
            <person name="Senoo K."/>
        </authorList>
    </citation>
    <scope>NUCLEOTIDE SEQUENCE [LARGE SCALE GENOMIC DNA]</scope>
    <source>
        <strain evidence="4 5">JCM 17780</strain>
    </source>
</reference>
<evidence type="ECO:0000256" key="2">
    <source>
        <dbReference type="PROSITE-ProRule" id="PRU00169"/>
    </source>
</evidence>
<dbReference type="PROSITE" id="PS50110">
    <property type="entry name" value="RESPONSE_REGULATORY"/>
    <property type="match status" value="1"/>
</dbReference>
<accession>A0ABS5SHT2</accession>
<dbReference type="InterPro" id="IPR011006">
    <property type="entry name" value="CheY-like_superfamily"/>
</dbReference>
<proteinExistence type="predicted"/>
<comment type="caution">
    <text evidence="4">The sequence shown here is derived from an EMBL/GenBank/DDBJ whole genome shotgun (WGS) entry which is preliminary data.</text>
</comment>
<gene>
    <name evidence="4" type="ORF">KI810_14730</name>
</gene>
<protein>
    <submittedName>
        <fullName evidence="4">Response regulator</fullName>
    </submittedName>
</protein>
<dbReference type="SMART" id="SM00448">
    <property type="entry name" value="REC"/>
    <property type="match status" value="1"/>
</dbReference>
<dbReference type="InterPro" id="IPR050595">
    <property type="entry name" value="Bact_response_regulator"/>
</dbReference>
<evidence type="ECO:0000313" key="5">
    <source>
        <dbReference type="Proteomes" id="UP000756860"/>
    </source>
</evidence>
<name>A0ABS5SHT2_9BACT</name>
<dbReference type="PANTHER" id="PTHR44591:SF3">
    <property type="entry name" value="RESPONSE REGULATORY DOMAIN-CONTAINING PROTEIN"/>
    <property type="match status" value="1"/>
</dbReference>
<comment type="caution">
    <text evidence="2">Lacks conserved residue(s) required for the propagation of feature annotation.</text>
</comment>
<dbReference type="EMBL" id="JAHCVK010000009">
    <property type="protein sequence ID" value="MBT0654317.1"/>
    <property type="molecule type" value="Genomic_DNA"/>
</dbReference>
<dbReference type="SUPFAM" id="SSF52172">
    <property type="entry name" value="CheY-like"/>
    <property type="match status" value="1"/>
</dbReference>
<keyword evidence="5" id="KW-1185">Reference proteome</keyword>
<dbReference type="RefSeq" id="WP_214176323.1">
    <property type="nucleotide sequence ID" value="NZ_JAHCVK010000009.1"/>
</dbReference>
<dbReference type="Proteomes" id="UP000756860">
    <property type="component" value="Unassembled WGS sequence"/>
</dbReference>
<sequence>MKRVLLYEPSGTFAQFMTYLLERLGYQVSHVDNAGQVLQEITATMPDMIIAEAHLKEFSGIELCCRLKGERMLAGIPVAIVSVDGSMEARLDAHKAGCVDYLTKPLTARSIHELMERHLPYHYKRHNLRAKMHVNAEISDGTCSATMKTLSIGEGGMYACTDQPFKVGTVLDISLPLPSLRSPIHLKGEVIYTTNDIQPELPKGMGVKFIGMDSNMVTLLRHYMESYLHDYVPESFPGELG</sequence>
<organism evidence="4 5">
    <name type="scientific">Geomobilimonas luticola</name>
    <dbReference type="NCBI Taxonomy" id="1114878"/>
    <lineage>
        <taxon>Bacteria</taxon>
        <taxon>Pseudomonadati</taxon>
        <taxon>Thermodesulfobacteriota</taxon>
        <taxon>Desulfuromonadia</taxon>
        <taxon>Geobacterales</taxon>
        <taxon>Geobacteraceae</taxon>
        <taxon>Geomobilimonas</taxon>
    </lineage>
</organism>
<dbReference type="CDD" id="cd00156">
    <property type="entry name" value="REC"/>
    <property type="match status" value="1"/>
</dbReference>
<dbReference type="InterPro" id="IPR001789">
    <property type="entry name" value="Sig_transdc_resp-reg_receiver"/>
</dbReference>
<dbReference type="Pfam" id="PF07238">
    <property type="entry name" value="PilZ"/>
    <property type="match status" value="1"/>
</dbReference>
<dbReference type="Gene3D" id="2.40.10.220">
    <property type="entry name" value="predicted glycosyltransferase like domains"/>
    <property type="match status" value="1"/>
</dbReference>
<evidence type="ECO:0000259" key="3">
    <source>
        <dbReference type="PROSITE" id="PS50110"/>
    </source>
</evidence>
<dbReference type="SUPFAM" id="SSF141371">
    <property type="entry name" value="PilZ domain-like"/>
    <property type="match status" value="1"/>
</dbReference>
<evidence type="ECO:0000313" key="4">
    <source>
        <dbReference type="EMBL" id="MBT0654317.1"/>
    </source>
</evidence>